<evidence type="ECO:0000313" key="2">
    <source>
        <dbReference type="EMBL" id="CAE7461361.1"/>
    </source>
</evidence>
<dbReference type="Gene3D" id="2.60.120.620">
    <property type="entry name" value="q2cbj1_9rhob like domain"/>
    <property type="match status" value="1"/>
</dbReference>
<reference evidence="2" key="1">
    <citation type="submission" date="2021-02" db="EMBL/GenBank/DDBJ databases">
        <authorList>
            <person name="Dougan E. K."/>
            <person name="Rhodes N."/>
            <person name="Thang M."/>
            <person name="Chan C."/>
        </authorList>
    </citation>
    <scope>NUCLEOTIDE SEQUENCE</scope>
</reference>
<dbReference type="InterPro" id="IPR008775">
    <property type="entry name" value="Phytyl_CoA_dOase-like"/>
</dbReference>
<dbReference type="AlphaFoldDB" id="A0A812S1F7"/>
<evidence type="ECO:0000256" key="1">
    <source>
        <dbReference type="SAM" id="MobiDB-lite"/>
    </source>
</evidence>
<proteinExistence type="predicted"/>
<gene>
    <name evidence="2" type="primary">OLA1</name>
    <name evidence="2" type="ORF">SNAT2548_LOCUS25652</name>
</gene>
<dbReference type="Pfam" id="PF05721">
    <property type="entry name" value="PhyH"/>
    <property type="match status" value="1"/>
</dbReference>
<comment type="caution">
    <text evidence="2">The sequence shown here is derived from an EMBL/GenBank/DDBJ whole genome shotgun (WGS) entry which is preliminary data.</text>
</comment>
<evidence type="ECO:0000313" key="3">
    <source>
        <dbReference type="Proteomes" id="UP000604046"/>
    </source>
</evidence>
<organism evidence="2 3">
    <name type="scientific">Symbiodinium natans</name>
    <dbReference type="NCBI Taxonomy" id="878477"/>
    <lineage>
        <taxon>Eukaryota</taxon>
        <taxon>Sar</taxon>
        <taxon>Alveolata</taxon>
        <taxon>Dinophyceae</taxon>
        <taxon>Suessiales</taxon>
        <taxon>Symbiodiniaceae</taxon>
        <taxon>Symbiodinium</taxon>
    </lineage>
</organism>
<accession>A0A812S1F7</accession>
<feature type="region of interest" description="Disordered" evidence="1">
    <location>
        <begin position="319"/>
        <end position="343"/>
    </location>
</feature>
<dbReference type="Proteomes" id="UP000604046">
    <property type="component" value="Unassembled WGS sequence"/>
</dbReference>
<sequence>MSSLNVSDFAVTAGADEWQQKAAGIFRDAGFCVILNALSESTASDVLESCLDAERKMLELDPERIGCRDPGRYSFGAASQSGHMLHYEAWSQLLSCEAVLHALHAIFPDGFCFCGGGGDFVLGETLNYQALHSDLGPGRVPSEHRLENAPPKIAVNFTVQEIGAENGPMRVIPGKKVISGQQDIPPKFADEPERYKQSKLFPLPAGAAIIRDLRLWHGGTPNLSAETRFLPSVEAFSAKYASFISGQHASEGWCRACQWHHCSIPLKDRRCCLPEYLFLKLPPAVQAVCSAIRSQDAVPTDFREFAHLRRSWEAGASSSQVSSKPMWQPWRHEKSLPSSMPKAPKPLIDDWSGRRKWRGRVDWNRSWSEARNSRQEFKGYAATNKSSKLDHDEAGNKDNQVIASVRGAAAAIAAVVAKSARVTLGLVVLYRATKVWAAFLTISERFVTDASRSALRVLPTIVTRILGRLAVLRRL</sequence>
<protein>
    <submittedName>
        <fullName evidence="2">OLA1 protein</fullName>
    </submittedName>
</protein>
<keyword evidence="3" id="KW-1185">Reference proteome</keyword>
<dbReference type="SUPFAM" id="SSF51197">
    <property type="entry name" value="Clavaminate synthase-like"/>
    <property type="match status" value="1"/>
</dbReference>
<dbReference type="OrthoDB" id="407832at2759"/>
<name>A0A812S1F7_9DINO</name>
<dbReference type="EMBL" id="CAJNDS010002402">
    <property type="protein sequence ID" value="CAE7461361.1"/>
    <property type="molecule type" value="Genomic_DNA"/>
</dbReference>